<dbReference type="OrthoDB" id="5964170at2759"/>
<proteinExistence type="predicted"/>
<keyword evidence="1" id="KW-0645">Protease</keyword>
<evidence type="ECO:0000313" key="1">
    <source>
        <dbReference type="EMBL" id="KAA0183702.1"/>
    </source>
</evidence>
<dbReference type="GO" id="GO:0004177">
    <property type="term" value="F:aminopeptidase activity"/>
    <property type="evidence" value="ECO:0007669"/>
    <property type="project" value="UniProtKB-KW"/>
</dbReference>
<reference evidence="1" key="1">
    <citation type="submission" date="2019-05" db="EMBL/GenBank/DDBJ databases">
        <title>Annotation for the trematode Fasciolopsis buski.</title>
        <authorList>
            <person name="Choi Y.-J."/>
        </authorList>
    </citation>
    <scope>NUCLEOTIDE SEQUENCE</scope>
    <source>
        <strain evidence="1">HT</strain>
        <tissue evidence="1">Whole worm</tissue>
    </source>
</reference>
<dbReference type="AlphaFoldDB" id="A0A8E0RLV7"/>
<dbReference type="PANTHER" id="PTHR43404:SF1">
    <property type="entry name" value="MNN4P"/>
    <property type="match status" value="1"/>
</dbReference>
<comment type="caution">
    <text evidence="1">The sequence shown here is derived from an EMBL/GenBank/DDBJ whole genome shotgun (WGS) entry which is preliminary data.</text>
</comment>
<gene>
    <name evidence="1" type="ORF">FBUS_10539</name>
</gene>
<keyword evidence="1" id="KW-0031">Aminopeptidase</keyword>
<organism evidence="1 2">
    <name type="scientific">Fasciolopsis buskii</name>
    <dbReference type="NCBI Taxonomy" id="27845"/>
    <lineage>
        <taxon>Eukaryota</taxon>
        <taxon>Metazoa</taxon>
        <taxon>Spiralia</taxon>
        <taxon>Lophotrochozoa</taxon>
        <taxon>Platyhelminthes</taxon>
        <taxon>Trematoda</taxon>
        <taxon>Digenea</taxon>
        <taxon>Plagiorchiida</taxon>
        <taxon>Echinostomata</taxon>
        <taxon>Echinostomatoidea</taxon>
        <taxon>Fasciolidae</taxon>
        <taxon>Fasciolopsis</taxon>
    </lineage>
</organism>
<dbReference type="InterPro" id="IPR052942">
    <property type="entry name" value="LPS_cholinephosphotransferase"/>
</dbReference>
<name>A0A8E0RLV7_9TREM</name>
<dbReference type="Proteomes" id="UP000728185">
    <property type="component" value="Unassembled WGS sequence"/>
</dbReference>
<accession>A0A8E0RLV7</accession>
<sequence>MDLPDNIFGLLFDESTSQSSENPSLISFDMWCQCSLKNIKRTIRRNQYWKPIRLYLLKIVLDFCKLADINPFIYAGTALAVYRENGRMIKHDSDIDLAVLERDGGVGAFTKLLQTCIRHGVSYSGVAGEFPPFDIYDNSDITISFNSRVTGKSWLRVNAAGVTSICEEFYSGTDCKIAKFFFSRTGIKRVCDIFGKGANTLNQLMSDPSLAHVDLFTFSPHQCSPDSHLQVNWDIPGVYNARRKAFPTNSILPLKEYTFEGISVLGPAELESYLKTEYGYLGRDAIFDVKEQMYVKIPDNFRDLVPRYMLSAANATNPHVK</sequence>
<keyword evidence="1" id="KW-0378">Hydrolase</keyword>
<dbReference type="PANTHER" id="PTHR43404">
    <property type="entry name" value="LIPOPOLYSACCHARIDE CHOLINEPHOSPHOTRANSFERASE LICD"/>
    <property type="match status" value="1"/>
</dbReference>
<keyword evidence="2" id="KW-1185">Reference proteome</keyword>
<dbReference type="EMBL" id="LUCM01011621">
    <property type="protein sequence ID" value="KAA0183702.1"/>
    <property type="molecule type" value="Genomic_DNA"/>
</dbReference>
<evidence type="ECO:0000313" key="2">
    <source>
        <dbReference type="Proteomes" id="UP000728185"/>
    </source>
</evidence>
<protein>
    <submittedName>
        <fullName evidence="1">X prolyl aminopeptidase</fullName>
    </submittedName>
</protein>